<feature type="compositionally biased region" description="Polar residues" evidence="1">
    <location>
        <begin position="403"/>
        <end position="417"/>
    </location>
</feature>
<proteinExistence type="predicted"/>
<feature type="region of interest" description="Disordered" evidence="1">
    <location>
        <begin position="79"/>
        <end position="301"/>
    </location>
</feature>
<feature type="compositionally biased region" description="Basic and acidic residues" evidence="1">
    <location>
        <begin position="159"/>
        <end position="178"/>
    </location>
</feature>
<reference evidence="2" key="1">
    <citation type="submission" date="2016-03" db="EMBL/GenBank/DDBJ databases">
        <title>Updated assembly of Pseudogymnoascus destructans, the fungus causing white-nose syndrome of bats.</title>
        <authorList>
            <person name="Palmer J.M."/>
            <person name="Drees K.P."/>
            <person name="Foster J.T."/>
            <person name="Lindner D.L."/>
        </authorList>
    </citation>
    <scope>NUCLEOTIDE SEQUENCE [LARGE SCALE GENOMIC DNA]</scope>
    <source>
        <strain evidence="2">20631-21</strain>
    </source>
</reference>
<feature type="compositionally biased region" description="Basic and acidic residues" evidence="1">
    <location>
        <begin position="196"/>
        <end position="211"/>
    </location>
</feature>
<evidence type="ECO:0000313" key="2">
    <source>
        <dbReference type="EMBL" id="OAF54904.1"/>
    </source>
</evidence>
<dbReference type="AlphaFoldDB" id="A0A177A1T9"/>
<dbReference type="RefSeq" id="XP_024320207.1">
    <property type="nucleotide sequence ID" value="XM_024472213.1"/>
</dbReference>
<organism evidence="2">
    <name type="scientific">Pseudogymnoascus destructans</name>
    <dbReference type="NCBI Taxonomy" id="655981"/>
    <lineage>
        <taxon>Eukaryota</taxon>
        <taxon>Fungi</taxon>
        <taxon>Dikarya</taxon>
        <taxon>Ascomycota</taxon>
        <taxon>Pezizomycotina</taxon>
        <taxon>Leotiomycetes</taxon>
        <taxon>Thelebolales</taxon>
        <taxon>Thelebolaceae</taxon>
        <taxon>Pseudogymnoascus</taxon>
    </lineage>
</organism>
<feature type="region of interest" description="Disordered" evidence="1">
    <location>
        <begin position="659"/>
        <end position="851"/>
    </location>
</feature>
<feature type="region of interest" description="Disordered" evidence="1">
    <location>
        <begin position="396"/>
        <end position="417"/>
    </location>
</feature>
<feature type="compositionally biased region" description="Acidic residues" evidence="1">
    <location>
        <begin position="786"/>
        <end position="796"/>
    </location>
</feature>
<accession>A0A177A1T9</accession>
<gene>
    <name evidence="2" type="ORF">VC83_08667</name>
</gene>
<feature type="region of interest" description="Disordered" evidence="1">
    <location>
        <begin position="517"/>
        <end position="545"/>
    </location>
</feature>
<feature type="compositionally biased region" description="Basic and acidic residues" evidence="1">
    <location>
        <begin position="718"/>
        <end position="734"/>
    </location>
</feature>
<feature type="region of interest" description="Disordered" evidence="1">
    <location>
        <begin position="490"/>
        <end position="509"/>
    </location>
</feature>
<sequence>MESRRVIADSDDDCSSISVESSPQKDRPVAPVALPNGTVTEATPPSVLEPALRLGTGSTDSVLFERIRSDYCGVLDITSTNESTPQLSPRPPGLDERIINQRMSSSVSQESVKKLKRSKTMYGSSFASISEPTTSNRKAKRSKSMKAWEGTTQVTSPDQSKELQHENRGGEERVRDEWDFPGSSGPGATAAVLRNTRLEKTTAERTDELELLRSIPSARPSEINNVGTETGSSGLITYGKLRGTKTMGNQVPSSSPYVEPRRRTKDDSETAVENKKRKTRQGGEGEPFAMLPKPKRNKRVQSANDETLYNASVAVDEEPQLPRLSAFPTSLSQQLRYEIEKASTEPSSVQVPRSISQELRAQLTYDYEHVSNDVGIGDGSAEQVSIVKATNSDKVGSDLTAHKTPTGTVPNSPRDTSQDALAIPDNNLGHESSELPSFDRGITTTFMVNMLTSSQNKEYMHYGAASSDNNHIYSLPDMMEPARALKLTDASSTVPNQTPRPDRSAVSSAINSTEATFPLSSSPVVNSGRKVKRSKTGLSSSASKPNMLKLSRHKSMGYSDREVSVDELSLSQPQHQISPIRASHTVSIEPLNDKEITAVDTTIAVNPPTKRKAHDADLQSSQDFGQITEMYQPRLSARRSKSMSAKADIVANEEFAKGLPMKRKRSKITKAKEVVEEPSADEIGPSNESAQHQAEETEKPKKKSKAPHALPDTPKSGTDSHYEIVEIDKVVPDKRRGRPSKAPAEKSAPIIENSDMDDDEIEAPQKPVGNKSLKTQSKSKSKEIAASDEDEDEDSGDVGTAPAPSRNHPTKPNIPAPPQSTPPPKQTKELQTPSKPCTPHSPLQSGKVPYRVGLSKRNRIAPLLKIIRK</sequence>
<feature type="region of interest" description="Disordered" evidence="1">
    <location>
        <begin position="1"/>
        <end position="45"/>
    </location>
</feature>
<feature type="compositionally biased region" description="Polar residues" evidence="1">
    <location>
        <begin position="222"/>
        <end position="235"/>
    </location>
</feature>
<feature type="compositionally biased region" description="Polar residues" evidence="1">
    <location>
        <begin position="101"/>
        <end position="110"/>
    </location>
</feature>
<feature type="compositionally biased region" description="Pro residues" evidence="1">
    <location>
        <begin position="812"/>
        <end position="825"/>
    </location>
</feature>
<dbReference type="GeneID" id="36291707"/>
<dbReference type="Proteomes" id="UP000077154">
    <property type="component" value="Unassembled WGS sequence"/>
</dbReference>
<dbReference type="OrthoDB" id="5404794at2759"/>
<feature type="compositionally biased region" description="Polar residues" evidence="1">
    <location>
        <begin position="121"/>
        <end position="136"/>
    </location>
</feature>
<feature type="compositionally biased region" description="Polar residues" evidence="1">
    <location>
        <begin position="246"/>
        <end position="256"/>
    </location>
</feature>
<name>A0A177A1T9_9PEZI</name>
<dbReference type="VEuPathDB" id="FungiDB:GMDG_05207"/>
<evidence type="ECO:0000256" key="1">
    <source>
        <dbReference type="SAM" id="MobiDB-lite"/>
    </source>
</evidence>
<feature type="compositionally biased region" description="Basic and acidic residues" evidence="1">
    <location>
        <begin position="259"/>
        <end position="274"/>
    </location>
</feature>
<feature type="compositionally biased region" description="Basic residues" evidence="1">
    <location>
        <begin position="660"/>
        <end position="669"/>
    </location>
</feature>
<dbReference type="EMBL" id="KV441414">
    <property type="protein sequence ID" value="OAF54904.1"/>
    <property type="molecule type" value="Genomic_DNA"/>
</dbReference>
<dbReference type="eggNOG" id="ENOG502SRG9">
    <property type="taxonomic scope" value="Eukaryota"/>
</dbReference>
<protein>
    <submittedName>
        <fullName evidence="2">Uncharacterized protein</fullName>
    </submittedName>
</protein>